<dbReference type="Pfam" id="PF03466">
    <property type="entry name" value="LysR_substrate"/>
    <property type="match status" value="1"/>
</dbReference>
<dbReference type="PANTHER" id="PTHR30346">
    <property type="entry name" value="TRANSCRIPTIONAL DUAL REGULATOR HCAR-RELATED"/>
    <property type="match status" value="1"/>
</dbReference>
<keyword evidence="3" id="KW-0805">Transcription regulation</keyword>
<dbReference type="GO" id="GO:0032993">
    <property type="term" value="C:protein-DNA complex"/>
    <property type="evidence" value="ECO:0007669"/>
    <property type="project" value="TreeGrafter"/>
</dbReference>
<dbReference type="FunFam" id="1.10.10.10:FF:000001">
    <property type="entry name" value="LysR family transcriptional regulator"/>
    <property type="match status" value="1"/>
</dbReference>
<evidence type="ECO:0000256" key="5">
    <source>
        <dbReference type="ARBA" id="ARBA00023163"/>
    </source>
</evidence>
<dbReference type="GO" id="GO:0003700">
    <property type="term" value="F:DNA-binding transcription factor activity"/>
    <property type="evidence" value="ECO:0007669"/>
    <property type="project" value="InterPro"/>
</dbReference>
<dbReference type="AlphaFoldDB" id="A0A1C3XQQ0"/>
<dbReference type="PROSITE" id="PS50931">
    <property type="entry name" value="HTH_LYSR"/>
    <property type="match status" value="1"/>
</dbReference>
<evidence type="ECO:0000256" key="3">
    <source>
        <dbReference type="ARBA" id="ARBA00023015"/>
    </source>
</evidence>
<dbReference type="InterPro" id="IPR036388">
    <property type="entry name" value="WH-like_DNA-bd_sf"/>
</dbReference>
<dbReference type="Pfam" id="PF00126">
    <property type="entry name" value="HTH_1"/>
    <property type="match status" value="1"/>
</dbReference>
<dbReference type="InterPro" id="IPR005119">
    <property type="entry name" value="LysR_subst-bd"/>
</dbReference>
<keyword evidence="4" id="KW-0238">DNA-binding</keyword>
<dbReference type="RefSeq" id="WP_091965984.1">
    <property type="nucleotide sequence ID" value="NZ_FMAI01000028.1"/>
</dbReference>
<evidence type="ECO:0000256" key="4">
    <source>
        <dbReference type="ARBA" id="ARBA00023125"/>
    </source>
</evidence>
<feature type="domain" description="HTH lysR-type" evidence="6">
    <location>
        <begin position="1"/>
        <end position="59"/>
    </location>
</feature>
<proteinExistence type="inferred from homology"/>
<dbReference type="InterPro" id="IPR000847">
    <property type="entry name" value="LysR_HTH_N"/>
</dbReference>
<evidence type="ECO:0000313" key="7">
    <source>
        <dbReference type="EMBL" id="SCB54577.1"/>
    </source>
</evidence>
<organism evidence="7 8">
    <name type="scientific">Bradyrhizobium shewense</name>
    <dbReference type="NCBI Taxonomy" id="1761772"/>
    <lineage>
        <taxon>Bacteria</taxon>
        <taxon>Pseudomonadati</taxon>
        <taxon>Pseudomonadota</taxon>
        <taxon>Alphaproteobacteria</taxon>
        <taxon>Hyphomicrobiales</taxon>
        <taxon>Nitrobacteraceae</taxon>
        <taxon>Bradyrhizobium</taxon>
    </lineage>
</organism>
<dbReference type="SUPFAM" id="SSF46785">
    <property type="entry name" value="Winged helix' DNA-binding domain"/>
    <property type="match status" value="1"/>
</dbReference>
<evidence type="ECO:0000259" key="6">
    <source>
        <dbReference type="PROSITE" id="PS50931"/>
    </source>
</evidence>
<gene>
    <name evidence="7" type="ORF">GA0061098_102813</name>
</gene>
<sequence length="307" mass="33656">MELRHLRYFVAVAEEGSFLTAAQRRLNTSQPSLSRQVRDLENEVGVQLLERQARGVTLTAAGRVFLDHARLALLQVEAATDGARRTAEPQRPALSMGFLVGLEVMWLPHLLRILREEAPEVEVTLCTQSSPELTLALMRGKLDVAFLRPEKESAGLIFKMLAKEPLIAVLPADHRLASRKRIRPQDLAREIYVSSARTSPVLQAAIDDYASKIGITLKAKYEGENISSAMSLVASTGGISLVPLYAQNMLAPNVVARALEGGTPTVDLALGFNQTNSSPLLQRLLSRADELIASVQNQSIIRYAEVQ</sequence>
<protein>
    <submittedName>
        <fullName evidence="7">LysR family transcriptional regulator, hca operon transcriptional activator</fullName>
    </submittedName>
</protein>
<evidence type="ECO:0000313" key="8">
    <source>
        <dbReference type="Proteomes" id="UP000199184"/>
    </source>
</evidence>
<accession>A0A1C3XQQ0</accession>
<keyword evidence="5" id="KW-0804">Transcription</keyword>
<dbReference type="PANTHER" id="PTHR30346:SF0">
    <property type="entry name" value="HCA OPERON TRANSCRIPTIONAL ACTIVATOR HCAR"/>
    <property type="match status" value="1"/>
</dbReference>
<dbReference type="Proteomes" id="UP000199184">
    <property type="component" value="Unassembled WGS sequence"/>
</dbReference>
<dbReference type="Gene3D" id="1.10.10.10">
    <property type="entry name" value="Winged helix-like DNA-binding domain superfamily/Winged helix DNA-binding domain"/>
    <property type="match status" value="1"/>
</dbReference>
<reference evidence="8" key="1">
    <citation type="submission" date="2016-08" db="EMBL/GenBank/DDBJ databases">
        <authorList>
            <person name="Varghese N."/>
            <person name="Submissions Spin"/>
        </authorList>
    </citation>
    <scope>NUCLEOTIDE SEQUENCE [LARGE SCALE GENOMIC DNA]</scope>
    <source>
        <strain evidence="8">ERR11</strain>
    </source>
</reference>
<dbReference type="InterPro" id="IPR036390">
    <property type="entry name" value="WH_DNA-bd_sf"/>
</dbReference>
<dbReference type="EMBL" id="FMAI01000028">
    <property type="protein sequence ID" value="SCB54577.1"/>
    <property type="molecule type" value="Genomic_DNA"/>
</dbReference>
<evidence type="ECO:0000256" key="2">
    <source>
        <dbReference type="ARBA" id="ARBA00009437"/>
    </source>
</evidence>
<dbReference type="PRINTS" id="PR00039">
    <property type="entry name" value="HTHLYSR"/>
</dbReference>
<dbReference type="SUPFAM" id="SSF53850">
    <property type="entry name" value="Periplasmic binding protein-like II"/>
    <property type="match status" value="1"/>
</dbReference>
<dbReference type="Gene3D" id="3.40.190.10">
    <property type="entry name" value="Periplasmic binding protein-like II"/>
    <property type="match status" value="2"/>
</dbReference>
<comment type="similarity">
    <text evidence="2">Belongs to the LysR transcriptional regulatory family.</text>
</comment>
<dbReference type="GO" id="GO:0003677">
    <property type="term" value="F:DNA binding"/>
    <property type="evidence" value="ECO:0007669"/>
    <property type="project" value="UniProtKB-KW"/>
</dbReference>
<comment type="function">
    <text evidence="1">NodD regulates the expression of the nodABCFE genes which encode other nodulation proteins. NodD is also a negative regulator of its own expression. Binds flavonoids as inducers.</text>
</comment>
<name>A0A1C3XQQ0_9BRAD</name>
<evidence type="ECO:0000256" key="1">
    <source>
        <dbReference type="ARBA" id="ARBA00003502"/>
    </source>
</evidence>
<keyword evidence="8" id="KW-1185">Reference proteome</keyword>